<comment type="caution">
    <text evidence="1">The sequence shown here is derived from an EMBL/GenBank/DDBJ whole genome shotgun (WGS) entry which is preliminary data.</text>
</comment>
<gene>
    <name evidence="1" type="ORF">QFC19_000208</name>
</gene>
<proteinExistence type="predicted"/>
<accession>A0ACC2WNG6</accession>
<protein>
    <submittedName>
        <fullName evidence="1">Uncharacterized protein</fullName>
    </submittedName>
</protein>
<name>A0ACC2WNG6_9TREE</name>
<sequence length="680" mass="77813">MKSPQPGPVYLEDNIPYDYIVIIDSGSSGSRVYVYNWLNPLAVLNKSGDFTEMPKPNVRLVHREDVKNTEEGEKTEEASNPDSQLEKSTRKLRVPKVQTRHKWNKKIKPGLSTFSSSPQKVGKHHLRYLLQLASYVVPKSQHHRTPIFLHSTAGMRLLDLKDQRVILDTICDYLTRNSDFYLPECPNHVNVIDGDVEGLYGWLAVNYLQGSMDHPEEHQHGKGHTTYGLLDMGGASTQVVFQPNSTEIEEHKNNLFRINLYELPTKMDNSYQKPEPLEYNVYSDSFLGFGMYQAHTRYLKKLTEAFAKEHNVEPKFLSMPVPDPCVPKGYTYPATLNEGSFDLIGSSDFQGCLKAIFSVISDKDYTPKVGNANCEQLSESSMVSSCLLNDLIPAFDFDVNHFVGVSGYWDAINSLYSYEKEKRLGLKYDYRRIYKQTSTLCSLTFADLKLRSKTKGKGQLDESDLANLCFKSSWILNFLHQSLGFPRFGIDSEPKKPDRFQSLQLVDKVGGLPFSWTLGRAILYANDEYVQAYNNFTLSRLGTEETSLLKRPGFYHSVSPNAYNYGGEQKGVIPRLQFQEPDPNAKYHHYDYETSLNAGIGELKWHVQPHRWYGALIFMSLILFIIWLMMGRNGRSDLKQKVSKKLKSLAFWRKIDDGNYSRVNQEEVAGFELRDLEDEV</sequence>
<keyword evidence="2" id="KW-1185">Reference proteome</keyword>
<evidence type="ECO:0000313" key="1">
    <source>
        <dbReference type="EMBL" id="KAJ9113290.1"/>
    </source>
</evidence>
<organism evidence="1 2">
    <name type="scientific">Naganishia cerealis</name>
    <dbReference type="NCBI Taxonomy" id="610337"/>
    <lineage>
        <taxon>Eukaryota</taxon>
        <taxon>Fungi</taxon>
        <taxon>Dikarya</taxon>
        <taxon>Basidiomycota</taxon>
        <taxon>Agaricomycotina</taxon>
        <taxon>Tremellomycetes</taxon>
        <taxon>Filobasidiales</taxon>
        <taxon>Filobasidiaceae</taxon>
        <taxon>Naganishia</taxon>
    </lineage>
</organism>
<dbReference type="EMBL" id="JASBWR010000002">
    <property type="protein sequence ID" value="KAJ9113290.1"/>
    <property type="molecule type" value="Genomic_DNA"/>
</dbReference>
<dbReference type="Proteomes" id="UP001241377">
    <property type="component" value="Unassembled WGS sequence"/>
</dbReference>
<reference evidence="1" key="1">
    <citation type="submission" date="2023-04" db="EMBL/GenBank/DDBJ databases">
        <title>Draft Genome sequencing of Naganishia species isolated from polar environments using Oxford Nanopore Technology.</title>
        <authorList>
            <person name="Leo P."/>
            <person name="Venkateswaran K."/>
        </authorList>
    </citation>
    <scope>NUCLEOTIDE SEQUENCE</scope>
    <source>
        <strain evidence="1">MNA-CCFEE 5261</strain>
    </source>
</reference>
<evidence type="ECO:0000313" key="2">
    <source>
        <dbReference type="Proteomes" id="UP001241377"/>
    </source>
</evidence>